<evidence type="ECO:0000259" key="7">
    <source>
        <dbReference type="Pfam" id="PF00460"/>
    </source>
</evidence>
<evidence type="ECO:0000313" key="10">
    <source>
        <dbReference type="Proteomes" id="UP000192902"/>
    </source>
</evidence>
<dbReference type="InterPro" id="IPR001444">
    <property type="entry name" value="Flag_bb_rod_N"/>
</dbReference>
<sequence>MAYLSDFDISGYGLSAQRFRMNVISSNIANANTTRTAEGGPYRRREVIFKAKDFDQLANNFKTKDFDKLLNEQINKDNNFLEYENPLNDPSSPRYAKPAIMGVVVDKVVRDDKEFRMKYEPSHPDANAEGYVAYPNINPVIEMADLIEATRAYQANVSAFTSTKAIAQSAIELLRG</sequence>
<dbReference type="RefSeq" id="WP_027306042.1">
    <property type="nucleotide sequence ID" value="NZ_CP020867.1"/>
</dbReference>
<gene>
    <name evidence="9" type="primary">flgC</name>
    <name evidence="9" type="ORF">CCUN_0112</name>
</gene>
<dbReference type="InterPro" id="IPR010930">
    <property type="entry name" value="Flg_bb/hook_C_dom"/>
</dbReference>
<dbReference type="GO" id="GO:0071978">
    <property type="term" value="P:bacterial-type flagellum-dependent swarming motility"/>
    <property type="evidence" value="ECO:0007669"/>
    <property type="project" value="TreeGrafter"/>
</dbReference>
<dbReference type="Pfam" id="PF06429">
    <property type="entry name" value="Flg_bbr_C"/>
    <property type="match status" value="1"/>
</dbReference>
<evidence type="ECO:0000256" key="5">
    <source>
        <dbReference type="ARBA" id="ARBA00025933"/>
    </source>
</evidence>
<dbReference type="InterPro" id="IPR006299">
    <property type="entry name" value="FlgC"/>
</dbReference>
<evidence type="ECO:0000259" key="8">
    <source>
        <dbReference type="Pfam" id="PF06429"/>
    </source>
</evidence>
<keyword evidence="4 6" id="KW-0975">Bacterial flagellum</keyword>
<organism evidence="9 10">
    <name type="scientific">Campylobacter cuniculorum DSM 23162 = LMG 24588</name>
    <dbReference type="NCBI Taxonomy" id="1121267"/>
    <lineage>
        <taxon>Bacteria</taxon>
        <taxon>Pseudomonadati</taxon>
        <taxon>Campylobacterota</taxon>
        <taxon>Epsilonproteobacteria</taxon>
        <taxon>Campylobacterales</taxon>
        <taxon>Campylobacteraceae</taxon>
        <taxon>Campylobacter</taxon>
    </lineage>
</organism>
<feature type="domain" description="Flagellar basal body rod protein N-terminal" evidence="7">
    <location>
        <begin position="12"/>
        <end position="35"/>
    </location>
</feature>
<evidence type="ECO:0000256" key="3">
    <source>
        <dbReference type="ARBA" id="ARBA00017941"/>
    </source>
</evidence>
<comment type="subunit">
    <text evidence="5 6">The basal body constitutes a major portion of the flagellar organelle and consists of four rings (L,P,S, and M) mounted on a central rod. The rod consists of about 26 subunits of FlgG in the distal portion, and FlgB, FlgC and FlgF are thought to build up the proximal portion of the rod with about 6 subunits each.</text>
</comment>
<evidence type="ECO:0000256" key="4">
    <source>
        <dbReference type="ARBA" id="ARBA00023143"/>
    </source>
</evidence>
<feature type="domain" description="Flagellar basal-body/hook protein C-terminal" evidence="8">
    <location>
        <begin position="129"/>
        <end position="173"/>
    </location>
</feature>
<comment type="subcellular location">
    <subcellularLocation>
        <location evidence="1 6">Bacterial flagellum basal body</location>
    </subcellularLocation>
</comment>
<evidence type="ECO:0000256" key="6">
    <source>
        <dbReference type="RuleBase" id="RU362062"/>
    </source>
</evidence>
<name>A0A1W6BUL1_9BACT</name>
<evidence type="ECO:0000256" key="1">
    <source>
        <dbReference type="ARBA" id="ARBA00004117"/>
    </source>
</evidence>
<evidence type="ECO:0000313" key="9">
    <source>
        <dbReference type="EMBL" id="ARJ55775.1"/>
    </source>
</evidence>
<dbReference type="eggNOG" id="COG1558">
    <property type="taxonomic scope" value="Bacteria"/>
</dbReference>
<dbReference type="Proteomes" id="UP000192902">
    <property type="component" value="Chromosome"/>
</dbReference>
<dbReference type="Pfam" id="PF00460">
    <property type="entry name" value="Flg_bb_rod"/>
    <property type="match status" value="1"/>
</dbReference>
<proteinExistence type="inferred from homology"/>
<comment type="similarity">
    <text evidence="2">Belongs to the flagella basal body rod proteins family.</text>
</comment>
<accession>A0A1W6BUL1</accession>
<dbReference type="PROSITE" id="PS00588">
    <property type="entry name" value="FLAGELLA_BB_ROD"/>
    <property type="match status" value="1"/>
</dbReference>
<dbReference type="OrthoDB" id="9813951at2"/>
<dbReference type="PANTHER" id="PTHR30435:SF2">
    <property type="entry name" value="FLAGELLAR BASAL-BODY ROD PROTEIN FLGC"/>
    <property type="match status" value="1"/>
</dbReference>
<protein>
    <recommendedName>
        <fullName evidence="3 6">Flagellar basal-body rod protein FlgC</fullName>
    </recommendedName>
</protein>
<dbReference type="AlphaFoldDB" id="A0A1W6BUL1"/>
<keyword evidence="9" id="KW-0966">Cell projection</keyword>
<dbReference type="STRING" id="1121267.CCUN_0112"/>
<dbReference type="InterPro" id="IPR019776">
    <property type="entry name" value="Flagellar_basal_body_rod_CS"/>
</dbReference>
<dbReference type="EMBL" id="CP020867">
    <property type="protein sequence ID" value="ARJ55775.1"/>
    <property type="molecule type" value="Genomic_DNA"/>
</dbReference>
<reference evidence="9 10" key="1">
    <citation type="submission" date="2017-04" db="EMBL/GenBank/DDBJ databases">
        <title>Complete genome sequence of the Campylobacter cuniculorum type strain LMG24588.</title>
        <authorList>
            <person name="Miller W.G."/>
            <person name="Yee E."/>
            <person name="Revez J."/>
            <person name="Bono J.L."/>
            <person name="Rossi M."/>
        </authorList>
    </citation>
    <scope>NUCLEOTIDE SEQUENCE [LARGE SCALE GENOMIC DNA]</scope>
    <source>
        <strain evidence="9 10">LMG 24588</strain>
    </source>
</reference>
<dbReference type="NCBIfam" id="TIGR01395">
    <property type="entry name" value="FlgC"/>
    <property type="match status" value="1"/>
</dbReference>
<dbReference type="PANTHER" id="PTHR30435">
    <property type="entry name" value="FLAGELLAR PROTEIN"/>
    <property type="match status" value="1"/>
</dbReference>
<dbReference type="GO" id="GO:0030694">
    <property type="term" value="C:bacterial-type flagellum basal body, rod"/>
    <property type="evidence" value="ECO:0007669"/>
    <property type="project" value="UniProtKB-UniRule"/>
</dbReference>
<evidence type="ECO:0000256" key="2">
    <source>
        <dbReference type="ARBA" id="ARBA00009677"/>
    </source>
</evidence>
<keyword evidence="9" id="KW-0969">Cilium</keyword>
<keyword evidence="9" id="KW-0282">Flagellum</keyword>
<dbReference type="KEGG" id="ccun:CCUN_0112"/>